<evidence type="ECO:0000313" key="2">
    <source>
        <dbReference type="Ensembl" id="ENSCMIP00000026992.1"/>
    </source>
</evidence>
<dbReference type="GO" id="GO:0071277">
    <property type="term" value="P:cellular response to calcium ion"/>
    <property type="evidence" value="ECO:0007669"/>
    <property type="project" value="TreeGrafter"/>
</dbReference>
<name>A0A4W3IDX0_CALMI</name>
<dbReference type="GO" id="GO:0005544">
    <property type="term" value="F:calcium-dependent phospholipid binding"/>
    <property type="evidence" value="ECO:0007669"/>
    <property type="project" value="InterPro"/>
</dbReference>
<dbReference type="Pfam" id="PF07002">
    <property type="entry name" value="Copine"/>
    <property type="match status" value="1"/>
</dbReference>
<gene>
    <name evidence="2" type="primary">cpne2</name>
</gene>
<dbReference type="CDD" id="cd04048">
    <property type="entry name" value="C2A_Copine"/>
    <property type="match status" value="1"/>
</dbReference>
<dbReference type="PANTHER" id="PTHR10857">
    <property type="entry name" value="COPINE"/>
    <property type="match status" value="1"/>
</dbReference>
<proteinExistence type="predicted"/>
<reference evidence="3" key="1">
    <citation type="journal article" date="2006" name="Science">
        <title>Ancient noncoding elements conserved in the human genome.</title>
        <authorList>
            <person name="Venkatesh B."/>
            <person name="Kirkness E.F."/>
            <person name="Loh Y.H."/>
            <person name="Halpern A.L."/>
            <person name="Lee A.P."/>
            <person name="Johnson J."/>
            <person name="Dandona N."/>
            <person name="Viswanathan L.D."/>
            <person name="Tay A."/>
            <person name="Venter J.C."/>
            <person name="Strausberg R.L."/>
            <person name="Brenner S."/>
        </authorList>
    </citation>
    <scope>NUCLEOTIDE SEQUENCE [LARGE SCALE GENOMIC DNA]</scope>
</reference>
<sequence length="398" mass="44329">MAYTLSPTPVTPGAPVQYCVCKVEVSVSGQNLLDRDVTSKSDPFCVIFLEVNGKWSEIGRTETAMNNLNPVFAKKFVIDYHFEEVQKLKFALFDQDKSSKQLYEHDFLGEFSCTLGLIVSNKKLMKPLALTNGKPAGKGTILVSAQEISDNRVITLSVAARKLDKKDFFGKSDPYLEFYKQEEDGKWMLVHRTEVIKNTLDPVWKTFSLPLVSLCNGDIDKTVKIELECINTKKQKKKKNYKNSGIIVVKSCKVKARGLWRLKGSQVGIDFTASNGSPRDASSLHYINPEGSNEYLSAIWAVGQIIQDYDTDKMFPALGFGAQLPPDWKVSHEFAINFDPTNPFCAGVDGIVEAYTACLPHIRFYGPTNFAPIINHVARFAGQAMQQEAAAVSEGQKE</sequence>
<dbReference type="InterPro" id="IPR000008">
    <property type="entry name" value="C2_dom"/>
</dbReference>
<dbReference type="InterPro" id="IPR010734">
    <property type="entry name" value="Copine_C"/>
</dbReference>
<reference evidence="2" key="5">
    <citation type="submission" date="2025-09" db="UniProtKB">
        <authorList>
            <consortium name="Ensembl"/>
        </authorList>
    </citation>
    <scope>IDENTIFICATION</scope>
</reference>
<dbReference type="InterPro" id="IPR035892">
    <property type="entry name" value="C2_domain_sf"/>
</dbReference>
<dbReference type="Proteomes" id="UP000314986">
    <property type="component" value="Unassembled WGS sequence"/>
</dbReference>
<evidence type="ECO:0000313" key="3">
    <source>
        <dbReference type="Proteomes" id="UP000314986"/>
    </source>
</evidence>
<organism evidence="2 3">
    <name type="scientific">Callorhinchus milii</name>
    <name type="common">Ghost shark</name>
    <dbReference type="NCBI Taxonomy" id="7868"/>
    <lineage>
        <taxon>Eukaryota</taxon>
        <taxon>Metazoa</taxon>
        <taxon>Chordata</taxon>
        <taxon>Craniata</taxon>
        <taxon>Vertebrata</taxon>
        <taxon>Chondrichthyes</taxon>
        <taxon>Holocephali</taxon>
        <taxon>Chimaeriformes</taxon>
        <taxon>Callorhinchidae</taxon>
        <taxon>Callorhinchus</taxon>
    </lineage>
</organism>
<dbReference type="Pfam" id="PF00168">
    <property type="entry name" value="C2"/>
    <property type="match status" value="2"/>
</dbReference>
<dbReference type="CDD" id="cd04047">
    <property type="entry name" value="C2B_Copine"/>
    <property type="match status" value="1"/>
</dbReference>
<dbReference type="SUPFAM" id="SSF49562">
    <property type="entry name" value="C2 domain (Calcium/lipid-binding domain, CaLB)"/>
    <property type="match status" value="2"/>
</dbReference>
<feature type="domain" description="C2" evidence="1">
    <location>
        <begin position="137"/>
        <end position="261"/>
    </location>
</feature>
<protein>
    <submittedName>
        <fullName evidence="2">Copine II</fullName>
    </submittedName>
</protein>
<accession>A0A4W3IDX0</accession>
<keyword evidence="3" id="KW-1185">Reference proteome</keyword>
<dbReference type="GeneTree" id="ENSGT00940000157653"/>
<dbReference type="Gene3D" id="2.60.40.150">
    <property type="entry name" value="C2 domain"/>
    <property type="match status" value="2"/>
</dbReference>
<reference evidence="3" key="2">
    <citation type="journal article" date="2007" name="PLoS Biol.">
        <title>Survey sequencing and comparative analysis of the elephant shark (Callorhinchus milii) genome.</title>
        <authorList>
            <person name="Venkatesh B."/>
            <person name="Kirkness E.F."/>
            <person name="Loh Y.H."/>
            <person name="Halpern A.L."/>
            <person name="Lee A.P."/>
            <person name="Johnson J."/>
            <person name="Dandona N."/>
            <person name="Viswanathan L.D."/>
            <person name="Tay A."/>
            <person name="Venter J.C."/>
            <person name="Strausberg R.L."/>
            <person name="Brenner S."/>
        </authorList>
    </citation>
    <scope>NUCLEOTIDE SEQUENCE [LARGE SCALE GENOMIC DNA]</scope>
</reference>
<feature type="domain" description="C2" evidence="1">
    <location>
        <begin position="1"/>
        <end position="128"/>
    </location>
</feature>
<reference evidence="2" key="4">
    <citation type="submission" date="2025-08" db="UniProtKB">
        <authorList>
            <consortium name="Ensembl"/>
        </authorList>
    </citation>
    <scope>IDENTIFICATION</scope>
</reference>
<dbReference type="InterPro" id="IPR045052">
    <property type="entry name" value="Copine"/>
</dbReference>
<dbReference type="PROSITE" id="PS50004">
    <property type="entry name" value="C2"/>
    <property type="match status" value="2"/>
</dbReference>
<dbReference type="InterPro" id="IPR037768">
    <property type="entry name" value="C2B_Copine"/>
</dbReference>
<evidence type="ECO:0000259" key="1">
    <source>
        <dbReference type="PROSITE" id="PS50004"/>
    </source>
</evidence>
<dbReference type="GO" id="GO:0005886">
    <property type="term" value="C:plasma membrane"/>
    <property type="evidence" value="ECO:0007669"/>
    <property type="project" value="TreeGrafter"/>
</dbReference>
<dbReference type="Ensembl" id="ENSCMIT00000027424.1">
    <property type="protein sequence ID" value="ENSCMIP00000026992.1"/>
    <property type="gene ID" value="ENSCMIG00000011758.1"/>
</dbReference>
<dbReference type="PANTHER" id="PTHR10857:SF3">
    <property type="entry name" value="COPINE-2"/>
    <property type="match status" value="1"/>
</dbReference>
<dbReference type="FunFam" id="2.60.40.150:FF:000103">
    <property type="entry name" value="Copine 2"/>
    <property type="match status" value="1"/>
</dbReference>
<dbReference type="AlphaFoldDB" id="A0A4W3IDX0"/>
<dbReference type="SMART" id="SM00239">
    <property type="entry name" value="C2"/>
    <property type="match status" value="2"/>
</dbReference>
<reference evidence="3" key="3">
    <citation type="journal article" date="2014" name="Nature">
        <title>Elephant shark genome provides unique insights into gnathostome evolution.</title>
        <authorList>
            <consortium name="International Elephant Shark Genome Sequencing Consortium"/>
            <person name="Venkatesh B."/>
            <person name="Lee A.P."/>
            <person name="Ravi V."/>
            <person name="Maurya A.K."/>
            <person name="Lian M.M."/>
            <person name="Swann J.B."/>
            <person name="Ohta Y."/>
            <person name="Flajnik M.F."/>
            <person name="Sutoh Y."/>
            <person name="Kasahara M."/>
            <person name="Hoon S."/>
            <person name="Gangu V."/>
            <person name="Roy S.W."/>
            <person name="Irimia M."/>
            <person name="Korzh V."/>
            <person name="Kondrychyn I."/>
            <person name="Lim Z.W."/>
            <person name="Tay B.H."/>
            <person name="Tohari S."/>
            <person name="Kong K.W."/>
            <person name="Ho S."/>
            <person name="Lorente-Galdos B."/>
            <person name="Quilez J."/>
            <person name="Marques-Bonet T."/>
            <person name="Raney B.J."/>
            <person name="Ingham P.W."/>
            <person name="Tay A."/>
            <person name="Hillier L.W."/>
            <person name="Minx P."/>
            <person name="Boehm T."/>
            <person name="Wilson R.K."/>
            <person name="Brenner S."/>
            <person name="Warren W.C."/>
        </authorList>
    </citation>
    <scope>NUCLEOTIDE SEQUENCE [LARGE SCALE GENOMIC DNA]</scope>
</reference>